<keyword evidence="5" id="KW-1185">Reference proteome</keyword>
<dbReference type="InterPro" id="IPR011765">
    <property type="entry name" value="Pept_M16_N"/>
</dbReference>
<dbReference type="Gene3D" id="3.30.830.10">
    <property type="entry name" value="Metalloenzyme, LuxS/M16 peptidase-like"/>
    <property type="match status" value="2"/>
</dbReference>
<evidence type="ECO:0000313" key="5">
    <source>
        <dbReference type="Proteomes" id="UP001501757"/>
    </source>
</evidence>
<evidence type="ECO:0000259" key="3">
    <source>
        <dbReference type="Pfam" id="PF05193"/>
    </source>
</evidence>
<comment type="caution">
    <text evidence="4">The sequence shown here is derived from an EMBL/GenBank/DDBJ whole genome shotgun (WGS) entry which is preliminary data.</text>
</comment>
<name>A0ABP3HKJ1_9ALTE</name>
<evidence type="ECO:0000256" key="1">
    <source>
        <dbReference type="SAM" id="SignalP"/>
    </source>
</evidence>
<keyword evidence="1" id="KW-0732">Signal</keyword>
<dbReference type="Proteomes" id="UP001501757">
    <property type="component" value="Unassembled WGS sequence"/>
</dbReference>
<feature type="signal peptide" evidence="1">
    <location>
        <begin position="1"/>
        <end position="22"/>
    </location>
</feature>
<dbReference type="PANTHER" id="PTHR11851:SF224">
    <property type="entry name" value="PROCESSING PROTEASE"/>
    <property type="match status" value="1"/>
</dbReference>
<dbReference type="InterPro" id="IPR007863">
    <property type="entry name" value="Peptidase_M16_C"/>
</dbReference>
<protein>
    <submittedName>
        <fullName evidence="4">Pitrilysin family protein</fullName>
    </submittedName>
</protein>
<accession>A0ABP3HKJ1</accession>
<feature type="domain" description="Peptidase M16 C-terminal" evidence="3">
    <location>
        <begin position="192"/>
        <end position="367"/>
    </location>
</feature>
<organism evidence="4 5">
    <name type="scientific">Bowmanella denitrificans</name>
    <dbReference type="NCBI Taxonomy" id="366582"/>
    <lineage>
        <taxon>Bacteria</taxon>
        <taxon>Pseudomonadati</taxon>
        <taxon>Pseudomonadota</taxon>
        <taxon>Gammaproteobacteria</taxon>
        <taxon>Alteromonadales</taxon>
        <taxon>Alteromonadaceae</taxon>
        <taxon>Bowmanella</taxon>
    </lineage>
</organism>
<dbReference type="InterPro" id="IPR011249">
    <property type="entry name" value="Metalloenz_LuxS/M16"/>
</dbReference>
<dbReference type="SUPFAM" id="SSF63411">
    <property type="entry name" value="LuxS/MPP-like metallohydrolase"/>
    <property type="match status" value="2"/>
</dbReference>
<dbReference type="Pfam" id="PF00675">
    <property type="entry name" value="Peptidase_M16"/>
    <property type="match status" value="1"/>
</dbReference>
<dbReference type="RefSeq" id="WP_343847332.1">
    <property type="nucleotide sequence ID" value="NZ_BAAAEI010000029.1"/>
</dbReference>
<feature type="domain" description="Peptidase M16 N-terminal" evidence="2">
    <location>
        <begin position="48"/>
        <end position="180"/>
    </location>
</feature>
<evidence type="ECO:0000259" key="2">
    <source>
        <dbReference type="Pfam" id="PF00675"/>
    </source>
</evidence>
<dbReference type="Pfam" id="PF05193">
    <property type="entry name" value="Peptidase_M16_C"/>
    <property type="match status" value="1"/>
</dbReference>
<gene>
    <name evidence="4" type="ORF">GCM10009092_41480</name>
</gene>
<feature type="chain" id="PRO_5045588579" evidence="1">
    <location>
        <begin position="23"/>
        <end position="459"/>
    </location>
</feature>
<dbReference type="EMBL" id="BAAAEI010000029">
    <property type="protein sequence ID" value="GAA0372924.1"/>
    <property type="molecule type" value="Genomic_DNA"/>
</dbReference>
<dbReference type="PANTHER" id="PTHR11851">
    <property type="entry name" value="METALLOPROTEASE"/>
    <property type="match status" value="1"/>
</dbReference>
<dbReference type="InterPro" id="IPR050361">
    <property type="entry name" value="MPP/UQCRC_Complex"/>
</dbReference>
<sequence length="459" mass="50842">MQTISKFIISVLLCSLSLASVAAEFVLPAYEKVTLKNGLTLYLMEQHEVPLVDLYITVKAGATADQKAGQAKLTAANLLLGTQSLSRAELEAKLDFIGAELDADAMLEYSTIQASAASKDLDQILGWVRDSLLTPAFNQQEFNNHKQRYLAGLQQKAESPKAVIKDYFNAQLFKGHAYAAQVDGSSRSVATIELEDIKDFHQRWYKPDNTAVIVAGDFNTEQLKKKLQSLFANWQGNTEAMPAITAPTFPTQAQLMLVDKADAVESTFMIGGPGIAMSNPDYVAVSVINTVLGGRFTSWLNDELRVNSGLTYGARSTFEAYQQSGSFYISTFTKTETTKQAIDLALQTYQRLWEKGIDQETLESAKAYVKGQFPPRYETSTQLANLMSSMFVYGFNEDFINNFSSQVNALTPDKAKQLVNKYFPKAQLQFVVVGRADAIRESLKDYGQMQQASIQPTQE</sequence>
<proteinExistence type="predicted"/>
<evidence type="ECO:0000313" key="4">
    <source>
        <dbReference type="EMBL" id="GAA0372924.1"/>
    </source>
</evidence>
<reference evidence="5" key="1">
    <citation type="journal article" date="2019" name="Int. J. Syst. Evol. Microbiol.">
        <title>The Global Catalogue of Microorganisms (GCM) 10K type strain sequencing project: providing services to taxonomists for standard genome sequencing and annotation.</title>
        <authorList>
            <consortium name="The Broad Institute Genomics Platform"/>
            <consortium name="The Broad Institute Genome Sequencing Center for Infectious Disease"/>
            <person name="Wu L."/>
            <person name="Ma J."/>
        </authorList>
    </citation>
    <scope>NUCLEOTIDE SEQUENCE [LARGE SCALE GENOMIC DNA]</scope>
    <source>
        <strain evidence="5">JCM 13378</strain>
    </source>
</reference>